<dbReference type="STRING" id="1121950.SAMN02745243_00230"/>
<dbReference type="PANTHER" id="PTHR12935">
    <property type="entry name" value="GAMMA-GLUTAMYLCYCLOTRANSFERASE"/>
    <property type="match status" value="1"/>
</dbReference>
<dbReference type="InterPro" id="IPR009288">
    <property type="entry name" value="AIG2-like_dom"/>
</dbReference>
<proteinExistence type="predicted"/>
<keyword evidence="1" id="KW-0456">Lyase</keyword>
<dbReference type="InterPro" id="IPR017939">
    <property type="entry name" value="G-Glutamylcylcotransferase"/>
</dbReference>
<sequence>MNLDQMDFRCPDARVIENVKLQDYRLAFCGRPSGGGVATILPEKGSIVEGVLWKITAPCEASLDYYEGYPHLYGKERILVQNEKGVLQEAAVYTMNAPYKECPAVPADVYLRGILEGCRQNEIPSKPVLDAVKRAMVEIRKGRGQQKKTGKDLTR</sequence>
<dbReference type="PANTHER" id="PTHR12935:SF0">
    <property type="entry name" value="GAMMA-GLUTAMYLCYCLOTRANSFERASE"/>
    <property type="match status" value="1"/>
</dbReference>
<dbReference type="Pfam" id="PF06094">
    <property type="entry name" value="GGACT"/>
    <property type="match status" value="1"/>
</dbReference>
<dbReference type="InterPro" id="IPR013024">
    <property type="entry name" value="GGCT-like"/>
</dbReference>
<dbReference type="GO" id="GO:0003839">
    <property type="term" value="F:gamma-glutamylcyclotransferase activity"/>
    <property type="evidence" value="ECO:0007669"/>
    <property type="project" value="InterPro"/>
</dbReference>
<dbReference type="GO" id="GO:0016740">
    <property type="term" value="F:transferase activity"/>
    <property type="evidence" value="ECO:0007669"/>
    <property type="project" value="UniProtKB-KW"/>
</dbReference>
<evidence type="ECO:0000313" key="6">
    <source>
        <dbReference type="Proteomes" id="UP000184301"/>
    </source>
</evidence>
<dbReference type="CDD" id="cd06661">
    <property type="entry name" value="GGCT_like"/>
    <property type="match status" value="1"/>
</dbReference>
<feature type="binding site" evidence="3">
    <location>
        <position position="110"/>
    </location>
    <ligand>
        <name>substrate</name>
    </ligand>
</feature>
<dbReference type="Proteomes" id="UP000184301">
    <property type="component" value="Unassembled WGS sequence"/>
</dbReference>
<protein>
    <submittedName>
        <fullName evidence="5">Gamma-glutamyl cyclotransferase, AIG2-like</fullName>
    </submittedName>
</protein>
<evidence type="ECO:0000256" key="2">
    <source>
        <dbReference type="PIRSR" id="PIRSR617939-1"/>
    </source>
</evidence>
<reference evidence="5 6" key="1">
    <citation type="submission" date="2016-11" db="EMBL/GenBank/DDBJ databases">
        <authorList>
            <person name="Jaros S."/>
            <person name="Januszkiewicz K."/>
            <person name="Wedrychowicz H."/>
        </authorList>
    </citation>
    <scope>NUCLEOTIDE SEQUENCE [LARGE SCALE GENOMIC DNA]</scope>
    <source>
        <strain evidence="5 6">DSM 15480</strain>
    </source>
</reference>
<gene>
    <name evidence="5" type="ORF">SAMN02745243_00230</name>
</gene>
<keyword evidence="5" id="KW-0808">Transferase</keyword>
<dbReference type="EMBL" id="FQZY01000006">
    <property type="protein sequence ID" value="SHJ29542.1"/>
    <property type="molecule type" value="Genomic_DNA"/>
</dbReference>
<evidence type="ECO:0000256" key="1">
    <source>
        <dbReference type="ARBA" id="ARBA00023239"/>
    </source>
</evidence>
<evidence type="ECO:0000256" key="3">
    <source>
        <dbReference type="PIRSR" id="PIRSR617939-2"/>
    </source>
</evidence>
<dbReference type="SUPFAM" id="SSF110857">
    <property type="entry name" value="Gamma-glutamyl cyclotransferase-like"/>
    <property type="match status" value="1"/>
</dbReference>
<evidence type="ECO:0000259" key="4">
    <source>
        <dbReference type="Pfam" id="PF06094"/>
    </source>
</evidence>
<keyword evidence="6" id="KW-1185">Reference proteome</keyword>
<evidence type="ECO:0000313" key="5">
    <source>
        <dbReference type="EMBL" id="SHJ29542.1"/>
    </source>
</evidence>
<dbReference type="Gene3D" id="3.10.490.10">
    <property type="entry name" value="Gamma-glutamyl cyclotransferase-like"/>
    <property type="match status" value="1"/>
</dbReference>
<feature type="active site" description="Proton acceptor" evidence="2">
    <location>
        <position position="67"/>
    </location>
</feature>
<name>A0A1M6I548_9FIRM</name>
<organism evidence="5 6">
    <name type="scientific">Hespellia stercorisuis DSM 15480</name>
    <dbReference type="NCBI Taxonomy" id="1121950"/>
    <lineage>
        <taxon>Bacteria</taxon>
        <taxon>Bacillati</taxon>
        <taxon>Bacillota</taxon>
        <taxon>Clostridia</taxon>
        <taxon>Lachnospirales</taxon>
        <taxon>Lachnospiraceae</taxon>
        <taxon>Hespellia</taxon>
    </lineage>
</organism>
<feature type="domain" description="Gamma-glutamylcyclotransferase AIG2-like" evidence="4">
    <location>
        <begin position="16"/>
        <end position="105"/>
    </location>
</feature>
<dbReference type="InterPro" id="IPR036568">
    <property type="entry name" value="GGCT-like_sf"/>
</dbReference>
<accession>A0A1M6I548</accession>
<dbReference type="AlphaFoldDB" id="A0A1M6I548"/>